<dbReference type="Gene3D" id="3.60.21.10">
    <property type="match status" value="1"/>
</dbReference>
<evidence type="ECO:0000256" key="1">
    <source>
        <dbReference type="ARBA" id="ARBA00022723"/>
    </source>
</evidence>
<dbReference type="InterPro" id="IPR022506">
    <property type="entry name" value="Metallophosphoesterase_PPA1498"/>
</dbReference>
<dbReference type="PANTHER" id="PTHR42988">
    <property type="entry name" value="PHOSPHOHYDROLASE"/>
    <property type="match status" value="1"/>
</dbReference>
<dbReference type="Pfam" id="PF00149">
    <property type="entry name" value="Metallophos"/>
    <property type="match status" value="1"/>
</dbReference>
<feature type="domain" description="Calcineurin-like phosphoesterase" evidence="5">
    <location>
        <begin position="207"/>
        <end position="408"/>
    </location>
</feature>
<keyword evidence="2" id="KW-0378">Hydrolase</keyword>
<dbReference type="SUPFAM" id="SSF56300">
    <property type="entry name" value="Metallo-dependent phosphatases"/>
    <property type="match status" value="1"/>
</dbReference>
<evidence type="ECO:0000259" key="5">
    <source>
        <dbReference type="Pfam" id="PF00149"/>
    </source>
</evidence>
<proteinExistence type="inferred from homology"/>
<organism evidence="6">
    <name type="scientific">freshwater metagenome</name>
    <dbReference type="NCBI Taxonomy" id="449393"/>
    <lineage>
        <taxon>unclassified sequences</taxon>
        <taxon>metagenomes</taxon>
        <taxon>ecological metagenomes</taxon>
    </lineage>
</organism>
<comment type="caution">
    <text evidence="6">The sequence shown here is derived from an EMBL/GenBank/DDBJ whole genome shotgun (WGS) entry which is preliminary data.</text>
</comment>
<dbReference type="GO" id="GO:0016787">
    <property type="term" value="F:hydrolase activity"/>
    <property type="evidence" value="ECO:0007669"/>
    <property type="project" value="UniProtKB-KW"/>
</dbReference>
<accession>A0A094QSW7</accession>
<dbReference type="AlphaFoldDB" id="A0A094QSW7"/>
<comment type="similarity">
    <text evidence="4">Belongs to the cyclic nucleotide phosphodiesterase class-III family.</text>
</comment>
<evidence type="ECO:0000256" key="2">
    <source>
        <dbReference type="ARBA" id="ARBA00022801"/>
    </source>
</evidence>
<protein>
    <recommendedName>
        <fullName evidence="5">Calcineurin-like phosphoesterase domain-containing protein</fullName>
    </recommendedName>
</protein>
<dbReference type="InterPro" id="IPR050884">
    <property type="entry name" value="CNP_phosphodiesterase-III"/>
</dbReference>
<evidence type="ECO:0000256" key="4">
    <source>
        <dbReference type="ARBA" id="ARBA00025742"/>
    </source>
</evidence>
<sequence>MAFIRQSPNAHGWSELEQIGEQAHFGAEFPKDSSPLLLMHHLSDLHVCDAQSPLRPEFLDRWADPDSPIRDEVGTIGCYRPHAMLSPHVVESMIQALNKVTTGPLSGHPIDAAIITGDTTDNAQQNEVDWYLALLDGLEVTPDSGDSSKYEGVMDDGADHYDVKYWHPHGTPAGKVDDDARAKYGFPIVPGLLDSCRKTFKSTGLRFPWYAVHGNHDALLQGTVTPDENSQEAIIGNKRFVGLPSSLTVKQTLEAFDEVGPASLPRAEDAPFEIVTADVRRRAVERGEYAAKHLISPGAPKGHGFTQEHVQKKHMYYATNVGKIKLIVIDSVNEFGGWQGSLDVPQFEWLENEIKSSDRFVVLASHHPLNNMFNGYAPTGRRICVDEITQMLLKYPQVIAWLAGHVHRHHVEWIGSEIEEKGFWQIETASHADWPQQSRTIEIVQSVNGEIFIALTVIDHAAGTTYGQAQTPLEMAALSRLISANVWQKRESLGAKHPADWAMGAPHERNTVLRLNARNLFSRSS</sequence>
<dbReference type="GO" id="GO:0046872">
    <property type="term" value="F:metal ion binding"/>
    <property type="evidence" value="ECO:0007669"/>
    <property type="project" value="UniProtKB-KW"/>
</dbReference>
<dbReference type="PANTHER" id="PTHR42988:SF2">
    <property type="entry name" value="CYCLIC NUCLEOTIDE PHOSPHODIESTERASE CBUA0032-RELATED"/>
    <property type="match status" value="1"/>
</dbReference>
<evidence type="ECO:0000313" key="6">
    <source>
        <dbReference type="EMBL" id="KGA17891.1"/>
    </source>
</evidence>
<dbReference type="NCBIfam" id="TIGR03767">
    <property type="entry name" value="P_acnes_RR"/>
    <property type="match status" value="1"/>
</dbReference>
<reference evidence="6" key="1">
    <citation type="submission" date="2014-05" db="EMBL/GenBank/DDBJ databases">
        <title>Key roles for freshwater Actinobacteria revealed by deep metagenomic sequencing.</title>
        <authorList>
            <person name="Ghai R."/>
            <person name="Mizuno C.M."/>
            <person name="Picazo A."/>
            <person name="Camacho A."/>
            <person name="Rodriguez-Valera F."/>
        </authorList>
    </citation>
    <scope>NUCLEOTIDE SEQUENCE</scope>
</reference>
<keyword evidence="1" id="KW-0479">Metal-binding</keyword>
<name>A0A094QSW7_9ZZZZ</name>
<keyword evidence="3" id="KW-0408">Iron</keyword>
<dbReference type="InterPro" id="IPR029052">
    <property type="entry name" value="Metallo-depent_PP-like"/>
</dbReference>
<dbReference type="EMBL" id="JNSK01000034">
    <property type="protein sequence ID" value="KGA17891.1"/>
    <property type="molecule type" value="Genomic_DNA"/>
</dbReference>
<dbReference type="InterPro" id="IPR004843">
    <property type="entry name" value="Calcineurin-like_PHP"/>
</dbReference>
<gene>
    <name evidence="6" type="ORF">GM50_10385</name>
</gene>
<evidence type="ECO:0000256" key="3">
    <source>
        <dbReference type="ARBA" id="ARBA00023004"/>
    </source>
</evidence>